<keyword evidence="1" id="KW-0175">Coiled coil</keyword>
<keyword evidence="5" id="KW-1185">Reference proteome</keyword>
<reference evidence="4 5" key="1">
    <citation type="submission" date="2024-04" db="EMBL/GenBank/DDBJ databases">
        <authorList>
            <consortium name="Genoscope - CEA"/>
            <person name="William W."/>
        </authorList>
    </citation>
    <scope>NUCLEOTIDE SEQUENCE [LARGE SCALE GENOMIC DNA]</scope>
</reference>
<feature type="domain" description="BHLH" evidence="3">
    <location>
        <begin position="14"/>
        <end position="68"/>
    </location>
</feature>
<organism evidence="4 5">
    <name type="scientific">Lymnaea stagnalis</name>
    <name type="common">Great pond snail</name>
    <name type="synonym">Helix stagnalis</name>
    <dbReference type="NCBI Taxonomy" id="6523"/>
    <lineage>
        <taxon>Eukaryota</taxon>
        <taxon>Metazoa</taxon>
        <taxon>Spiralia</taxon>
        <taxon>Lophotrochozoa</taxon>
        <taxon>Mollusca</taxon>
        <taxon>Gastropoda</taxon>
        <taxon>Heterobranchia</taxon>
        <taxon>Euthyneura</taxon>
        <taxon>Panpulmonata</taxon>
        <taxon>Hygrophila</taxon>
        <taxon>Lymnaeoidea</taxon>
        <taxon>Lymnaeidae</taxon>
        <taxon>Lymnaea</taxon>
    </lineage>
</organism>
<protein>
    <recommendedName>
        <fullName evidence="3">BHLH domain-containing protein</fullName>
    </recommendedName>
</protein>
<dbReference type="Proteomes" id="UP001497497">
    <property type="component" value="Unassembled WGS sequence"/>
</dbReference>
<dbReference type="Pfam" id="PF00010">
    <property type="entry name" value="HLH"/>
    <property type="match status" value="1"/>
</dbReference>
<evidence type="ECO:0000313" key="4">
    <source>
        <dbReference type="EMBL" id="CAL1530053.1"/>
    </source>
</evidence>
<proteinExistence type="predicted"/>
<evidence type="ECO:0000259" key="3">
    <source>
        <dbReference type="PROSITE" id="PS50888"/>
    </source>
</evidence>
<dbReference type="EMBL" id="CAXITT010000061">
    <property type="protein sequence ID" value="CAL1530053.1"/>
    <property type="molecule type" value="Genomic_DNA"/>
</dbReference>
<dbReference type="Gene3D" id="4.10.280.10">
    <property type="entry name" value="Helix-loop-helix DNA-binding domain"/>
    <property type="match status" value="1"/>
</dbReference>
<evidence type="ECO:0000256" key="1">
    <source>
        <dbReference type="SAM" id="Coils"/>
    </source>
</evidence>
<accession>A0AAV2HDC5</accession>
<evidence type="ECO:0000313" key="5">
    <source>
        <dbReference type="Proteomes" id="UP001497497"/>
    </source>
</evidence>
<comment type="caution">
    <text evidence="4">The sequence shown here is derived from an EMBL/GenBank/DDBJ whole genome shotgun (WGS) entry which is preliminary data.</text>
</comment>
<feature type="compositionally biased region" description="Basic and acidic residues" evidence="2">
    <location>
        <begin position="1"/>
        <end position="26"/>
    </location>
</feature>
<sequence length="162" mass="18624">MNTKEADLKKPSEAKRIQQNDQEKQRKEKIKTCIGEIAKELPPSAEHIDRKPSTLSIVSQAKDYIKQLKEKNQAYENNLASVDLKELKRLRENEAAHLEKIKELEETVKAFGLSKILKPKSNEVPLATSSDRDGRPGRPKTINKLLEKERNDQLQVKIKQLF</sequence>
<dbReference type="SMART" id="SM00353">
    <property type="entry name" value="HLH"/>
    <property type="match status" value="1"/>
</dbReference>
<dbReference type="InterPro" id="IPR011598">
    <property type="entry name" value="bHLH_dom"/>
</dbReference>
<feature type="region of interest" description="Disordered" evidence="2">
    <location>
        <begin position="1"/>
        <end position="27"/>
    </location>
</feature>
<feature type="coiled-coil region" evidence="1">
    <location>
        <begin position="58"/>
        <end position="107"/>
    </location>
</feature>
<dbReference type="InterPro" id="IPR036638">
    <property type="entry name" value="HLH_DNA-bd_sf"/>
</dbReference>
<dbReference type="PROSITE" id="PS50888">
    <property type="entry name" value="BHLH"/>
    <property type="match status" value="1"/>
</dbReference>
<gene>
    <name evidence="4" type="ORF">GSLYS_00004186001</name>
</gene>
<dbReference type="AlphaFoldDB" id="A0AAV2HDC5"/>
<evidence type="ECO:0000256" key="2">
    <source>
        <dbReference type="SAM" id="MobiDB-lite"/>
    </source>
</evidence>
<name>A0AAV2HDC5_LYMST</name>
<dbReference type="SUPFAM" id="SSF47459">
    <property type="entry name" value="HLH, helix-loop-helix DNA-binding domain"/>
    <property type="match status" value="1"/>
</dbReference>
<dbReference type="GO" id="GO:0046983">
    <property type="term" value="F:protein dimerization activity"/>
    <property type="evidence" value="ECO:0007669"/>
    <property type="project" value="InterPro"/>
</dbReference>